<sequence length="215" mass="23725">MIKSKNIKESATMYLLKYFSFPLICLLFTFPVFAADPQLVNEENIITFIPATPAKAEEVNSTIQALITTINANSGALADVIDLLDRTTEPSSSIGSPGDPIEIQLLADHEITSNTFYNYFRYSAQQDERLLVHVQLVTPLSERQKSRCSSNSGTGTSPSSYDTQMHVYDANMNRIGGICGEDLDFKFPLSGTYILHFDYAAQSVGYFNAARIAAP</sequence>
<keyword evidence="3" id="KW-1185">Reference proteome</keyword>
<dbReference type="EMBL" id="AAVT01000008">
    <property type="protein sequence ID" value="EAW30460.1"/>
    <property type="molecule type" value="Genomic_DNA"/>
</dbReference>
<evidence type="ECO:0000313" key="3">
    <source>
        <dbReference type="Proteomes" id="UP000004931"/>
    </source>
</evidence>
<proteinExistence type="predicted"/>
<organism evidence="2 3">
    <name type="scientific">marine gamma proteobacterium HTCC2143</name>
    <dbReference type="NCBI Taxonomy" id="247633"/>
    <lineage>
        <taxon>Bacteria</taxon>
        <taxon>Pseudomonadati</taxon>
        <taxon>Pseudomonadota</taxon>
        <taxon>Gammaproteobacteria</taxon>
        <taxon>Cellvibrionales</taxon>
        <taxon>Spongiibacteraceae</taxon>
        <taxon>BD1-7 clade</taxon>
    </lineage>
</organism>
<evidence type="ECO:0000256" key="1">
    <source>
        <dbReference type="SAM" id="MobiDB-lite"/>
    </source>
</evidence>
<gene>
    <name evidence="2" type="ORF">GP2143_09650</name>
</gene>
<dbReference type="AlphaFoldDB" id="A0YFP6"/>
<comment type="caution">
    <text evidence="2">The sequence shown here is derived from an EMBL/GenBank/DDBJ whole genome shotgun (WGS) entry which is preliminary data.</text>
</comment>
<dbReference type="STRING" id="247633.GP2143_09650"/>
<protein>
    <submittedName>
        <fullName evidence="2">Uncharacterized protein</fullName>
    </submittedName>
</protein>
<dbReference type="Proteomes" id="UP000004931">
    <property type="component" value="Unassembled WGS sequence"/>
</dbReference>
<evidence type="ECO:0000313" key="2">
    <source>
        <dbReference type="EMBL" id="EAW30460.1"/>
    </source>
</evidence>
<feature type="compositionally biased region" description="Low complexity" evidence="1">
    <location>
        <begin position="149"/>
        <end position="160"/>
    </location>
</feature>
<reference evidence="2 3" key="1">
    <citation type="journal article" date="2010" name="J. Bacteriol.">
        <title>Genome sequence of the oligotrophic marine Gammaproteobacterium HTCC2143, isolated from the Oregon Coast.</title>
        <authorList>
            <person name="Oh H.M."/>
            <person name="Kang I."/>
            <person name="Ferriera S."/>
            <person name="Giovannoni S.J."/>
            <person name="Cho J.C."/>
        </authorList>
    </citation>
    <scope>NUCLEOTIDE SEQUENCE [LARGE SCALE GENOMIC DNA]</scope>
    <source>
        <strain evidence="2 3">HTCC2143</strain>
    </source>
</reference>
<accession>A0YFP6</accession>
<feature type="region of interest" description="Disordered" evidence="1">
    <location>
        <begin position="143"/>
        <end position="162"/>
    </location>
</feature>
<name>A0YFP6_9GAMM</name>